<keyword evidence="1" id="KW-0472">Membrane</keyword>
<dbReference type="Pfam" id="PF12040">
    <property type="entry name" value="DUF3526"/>
    <property type="match status" value="1"/>
</dbReference>
<dbReference type="Proteomes" id="UP000664317">
    <property type="component" value="Unassembled WGS sequence"/>
</dbReference>
<evidence type="ECO:0000313" key="2">
    <source>
        <dbReference type="EMBL" id="MBN7811833.1"/>
    </source>
</evidence>
<evidence type="ECO:0000256" key="1">
    <source>
        <dbReference type="SAM" id="Phobius"/>
    </source>
</evidence>
<name>A0ABS3C4D3_9BACT</name>
<organism evidence="2 3">
    <name type="scientific">Algoriphagus oliviformis</name>
    <dbReference type="NCBI Taxonomy" id="2811231"/>
    <lineage>
        <taxon>Bacteria</taxon>
        <taxon>Pseudomonadati</taxon>
        <taxon>Bacteroidota</taxon>
        <taxon>Cytophagia</taxon>
        <taxon>Cytophagales</taxon>
        <taxon>Cyclobacteriaceae</taxon>
        <taxon>Algoriphagus</taxon>
    </lineage>
</organism>
<feature type="transmembrane region" description="Helical" evidence="1">
    <location>
        <begin position="456"/>
        <end position="476"/>
    </location>
</feature>
<feature type="transmembrane region" description="Helical" evidence="1">
    <location>
        <begin position="26"/>
        <end position="44"/>
    </location>
</feature>
<evidence type="ECO:0000313" key="3">
    <source>
        <dbReference type="Proteomes" id="UP000664317"/>
    </source>
</evidence>
<comment type="caution">
    <text evidence="2">The sequence shown here is derived from an EMBL/GenBank/DDBJ whole genome shotgun (WGS) entry which is preliminary data.</text>
</comment>
<protein>
    <submittedName>
        <fullName evidence="2">DUF3526 domain-containing protein</fullName>
    </submittedName>
</protein>
<gene>
    <name evidence="2" type="ORF">J0A68_12820</name>
</gene>
<keyword evidence="3" id="KW-1185">Reference proteome</keyword>
<feature type="transmembrane region" description="Helical" evidence="1">
    <location>
        <begin position="131"/>
        <end position="153"/>
    </location>
</feature>
<dbReference type="PANTHER" id="PTHR43471">
    <property type="entry name" value="ABC TRANSPORTER PERMEASE"/>
    <property type="match status" value="1"/>
</dbReference>
<feature type="transmembrane region" description="Helical" evidence="1">
    <location>
        <begin position="216"/>
        <end position="238"/>
    </location>
</feature>
<keyword evidence="1" id="KW-0812">Transmembrane</keyword>
<proteinExistence type="predicted"/>
<accession>A0ABS3C4D3</accession>
<dbReference type="RefSeq" id="WP_206578615.1">
    <property type="nucleotide sequence ID" value="NZ_JAFKCT010000005.1"/>
</dbReference>
<dbReference type="InterPro" id="IPR021913">
    <property type="entry name" value="DUF3526"/>
</dbReference>
<feature type="transmembrane region" description="Helical" evidence="1">
    <location>
        <begin position="180"/>
        <end position="204"/>
    </location>
</feature>
<keyword evidence="1" id="KW-1133">Transmembrane helix</keyword>
<dbReference type="PANTHER" id="PTHR43471:SF1">
    <property type="entry name" value="ABC TRANSPORTER PERMEASE PROTEIN NOSY-RELATED"/>
    <property type="match status" value="1"/>
</dbReference>
<feature type="transmembrane region" description="Helical" evidence="1">
    <location>
        <begin position="250"/>
        <end position="268"/>
    </location>
</feature>
<sequence length="483" mass="54521">MKTRSPILLLAAQVWKNILFRPGSKALILVMNVLLIGFMIVGFLDLNEHQRQVHGFGEDVRENWENSPDKHPHRMAHYGYLVFREKFPLSYFDFGMDSYLGNVIFLEAHKQNTANFSEANLSNGLLRFGEISAGMILQILVPLLIFFWGYDLITKDRENGTLKILFAQGVQGLELIWGRVAGLFLASLSLVGLPLVLGLGLLFFQPENELLGQSLIQYLVLALAYLGYFLILALVSVLVSAKSQSSKSSLTTLIGFWLLFTLVIPKVSQVLGQSFFPNPSKIEFDSAVEEEIIRQGDSHNPNDPHYAALKDSLLRAYQVDSVQKLPFNYSGFVMREGERLSTETYLSHQKKLQETFLDQQQVIRMAAWLDPFLAIKLASMGLSGTDDAMYQSFKDQSESFRYELAQTMNNLQIDLISNRVKSSSDPSARLTQDHWKSMPDFHQQFLPLGEVLSNEIGSLLILALWLVAGVALSVFYSHRIKVV</sequence>
<reference evidence="2 3" key="1">
    <citation type="submission" date="2021-03" db="EMBL/GenBank/DDBJ databases">
        <title>novel species isolated from a fishpond in China.</title>
        <authorList>
            <person name="Lu H."/>
            <person name="Cai Z."/>
        </authorList>
    </citation>
    <scope>NUCLEOTIDE SEQUENCE [LARGE SCALE GENOMIC DNA]</scope>
    <source>
        <strain evidence="2 3">H41</strain>
    </source>
</reference>
<dbReference type="EMBL" id="JAFKCT010000005">
    <property type="protein sequence ID" value="MBN7811833.1"/>
    <property type="molecule type" value="Genomic_DNA"/>
</dbReference>